<dbReference type="InterPro" id="IPR005738">
    <property type="entry name" value="TopoIII"/>
</dbReference>
<feature type="domain" description="Toprim" evidence="13">
    <location>
        <begin position="2"/>
        <end position="142"/>
    </location>
</feature>
<evidence type="ECO:0000313" key="16">
    <source>
        <dbReference type="Proteomes" id="UP001449795"/>
    </source>
</evidence>
<evidence type="ECO:0000256" key="2">
    <source>
        <dbReference type="ARBA" id="ARBA00009446"/>
    </source>
</evidence>
<dbReference type="InterPro" id="IPR006171">
    <property type="entry name" value="TOPRIM_dom"/>
</dbReference>
<dbReference type="Gene3D" id="2.70.20.10">
    <property type="entry name" value="Topoisomerase I, domain 3"/>
    <property type="match status" value="1"/>
</dbReference>
<evidence type="ECO:0000256" key="1">
    <source>
        <dbReference type="ARBA" id="ARBA00000213"/>
    </source>
</evidence>
<dbReference type="Proteomes" id="UP001449795">
    <property type="component" value="Chromosome"/>
</dbReference>
<dbReference type="Gene3D" id="3.30.65.10">
    <property type="entry name" value="Bacterial Topoisomerase I, domain 1"/>
    <property type="match status" value="1"/>
</dbReference>
<dbReference type="SMART" id="SM00437">
    <property type="entry name" value="TOP1Ac"/>
    <property type="match status" value="1"/>
</dbReference>
<proteinExistence type="inferred from homology"/>
<dbReference type="Pfam" id="PF01751">
    <property type="entry name" value="Toprim"/>
    <property type="match status" value="1"/>
</dbReference>
<keyword evidence="5" id="KW-0460">Magnesium</keyword>
<reference evidence="15 16" key="1">
    <citation type="submission" date="2024-04" db="EMBL/GenBank/DDBJ databases">
        <title>Complete genome sequence of Nguyenibacter vanlangesis HBCM-1154, a strain capable of nitrogen fixation, IAA production, and phosphorus solubilization isolated from sugarcane soil.</title>
        <authorList>
            <person name="MY HANH P."/>
        </authorList>
    </citation>
    <scope>NUCLEOTIDE SEQUENCE [LARGE SCALE GENOMIC DNA]</scope>
    <source>
        <strain evidence="15 16">HBCM 1154</strain>
    </source>
</reference>
<name>A0ABZ3D2K6_9PROT</name>
<dbReference type="CDD" id="cd00186">
    <property type="entry name" value="TOP1Ac"/>
    <property type="match status" value="1"/>
</dbReference>
<sequence>MTTLYIAEKPSLAREIAGALSEIHGQPERRGDGCITVGGDTVTWFFGHMFEQVQPGEYRPEWSKWSLASLPIVLRPDEWRLSVPDDKKKQAGIVERLARQAQTIVNAGDAGREGQLLVDEALNAWGIDPHGLNIRRLWSQTVTRRDLMAAIRNLLPNADKKGLYLAALVRQRADWQHGMTYSRLYTLLARQGGSDAMISVGRVQTPTLRIVVDRDNLRAGFKPVDHFIPEAAMAHAGGQFRAAFVIPDGMTGLDSEGRLVDRAVAEAVCARAKGQAGRVGSFSVADKSKAAPLPFSLSALQAECGSKLGLTAKETLEAAQSLYEKKLTSYPRSDSRHLPLSILSDETPGILDALAGVPDLSAGVVGVDRALKSAAWNDAKISDHYAIIPTGEFRADKLAGLSDTERAVFLLVARAFIAQFHPAYRYQSQVAVIQVGADTFRATGRRALADGWRAVMTSGDDDEEGEDMPAGALPTMQEGDAVQVGDVALSAKRTSPPPAFSDQRLIAAMASAHLFEPDPELRKKLKEGDGIGREATRADIIETLLKRGFLSRKGRTGLESTPLGRSVIAALPSHLTSLGLTARWEGAMEQVEGGGLTLDAVLDAQVTDITSRVDAARGSVVRVEGGKPAASKVKPLPGDGKACPECRKGAMRTKEITSKKDGKRYVLLSCSNYPECKHSEWPAKTGSGKKAA</sequence>
<dbReference type="EC" id="5.6.2.1" evidence="3"/>
<dbReference type="RefSeq" id="WP_342627805.1">
    <property type="nucleotide sequence ID" value="NZ_CP152276.1"/>
</dbReference>
<evidence type="ECO:0000256" key="3">
    <source>
        <dbReference type="ARBA" id="ARBA00012891"/>
    </source>
</evidence>
<dbReference type="GO" id="GO:0003917">
    <property type="term" value="F:DNA topoisomerase type I (single strand cut, ATP-independent) activity"/>
    <property type="evidence" value="ECO:0007669"/>
    <property type="project" value="UniProtKB-EC"/>
</dbReference>
<dbReference type="InterPro" id="IPR023406">
    <property type="entry name" value="Topo_IA_AS"/>
</dbReference>
<dbReference type="CDD" id="cd03362">
    <property type="entry name" value="TOPRIM_TopoIA_TopoIII"/>
    <property type="match status" value="1"/>
</dbReference>
<evidence type="ECO:0000259" key="13">
    <source>
        <dbReference type="PROSITE" id="PS50880"/>
    </source>
</evidence>
<dbReference type="InterPro" id="IPR003602">
    <property type="entry name" value="Topo_IA_DNA-bd_dom"/>
</dbReference>
<dbReference type="InterPro" id="IPR023405">
    <property type="entry name" value="Topo_IA_core_domain"/>
</dbReference>
<evidence type="ECO:0000256" key="12">
    <source>
        <dbReference type="ARBA" id="ARBA00032877"/>
    </source>
</evidence>
<dbReference type="InterPro" id="IPR034144">
    <property type="entry name" value="TOPRIM_TopoIII"/>
</dbReference>
<dbReference type="SMART" id="SM00493">
    <property type="entry name" value="TOPRIM"/>
    <property type="match status" value="1"/>
</dbReference>
<dbReference type="PROSITE" id="PS50880">
    <property type="entry name" value="TOPRIM"/>
    <property type="match status" value="1"/>
</dbReference>
<dbReference type="PRINTS" id="PR00417">
    <property type="entry name" value="PRTPISMRASEI"/>
</dbReference>
<evidence type="ECO:0000256" key="5">
    <source>
        <dbReference type="ARBA" id="ARBA00022842"/>
    </source>
</evidence>
<evidence type="ECO:0000256" key="6">
    <source>
        <dbReference type="ARBA" id="ARBA00023029"/>
    </source>
</evidence>
<evidence type="ECO:0000259" key="14">
    <source>
        <dbReference type="PROSITE" id="PS52039"/>
    </source>
</evidence>
<keyword evidence="7" id="KW-0238">DNA-binding</keyword>
<dbReference type="Gene3D" id="1.10.460.10">
    <property type="entry name" value="Topoisomerase I, domain 2"/>
    <property type="match status" value="1"/>
</dbReference>
<keyword evidence="16" id="KW-1185">Reference proteome</keyword>
<dbReference type="Gene3D" id="1.10.290.10">
    <property type="entry name" value="Topoisomerase I, domain 4"/>
    <property type="match status" value="1"/>
</dbReference>
<comment type="catalytic activity">
    <reaction evidence="1">
        <text>ATP-independent breakage of single-stranded DNA, followed by passage and rejoining.</text>
        <dbReference type="EC" id="5.6.2.1"/>
    </reaction>
</comment>
<dbReference type="PANTHER" id="PTHR11390:SF21">
    <property type="entry name" value="DNA TOPOISOMERASE 3-ALPHA"/>
    <property type="match status" value="1"/>
</dbReference>
<accession>A0ABZ3D2K6</accession>
<dbReference type="Pfam" id="PF01131">
    <property type="entry name" value="Topoisom_bac"/>
    <property type="match status" value="1"/>
</dbReference>
<organism evidence="15 16">
    <name type="scientific">Nguyenibacter vanlangensis</name>
    <dbReference type="NCBI Taxonomy" id="1216886"/>
    <lineage>
        <taxon>Bacteria</taxon>
        <taxon>Pseudomonadati</taxon>
        <taxon>Pseudomonadota</taxon>
        <taxon>Alphaproteobacteria</taxon>
        <taxon>Acetobacterales</taxon>
        <taxon>Acetobacteraceae</taxon>
        <taxon>Nguyenibacter</taxon>
    </lineage>
</organism>
<evidence type="ECO:0000256" key="10">
    <source>
        <dbReference type="ARBA" id="ARBA00031985"/>
    </source>
</evidence>
<evidence type="ECO:0000256" key="8">
    <source>
        <dbReference type="ARBA" id="ARBA00023235"/>
    </source>
</evidence>
<dbReference type="InterPro" id="IPR013497">
    <property type="entry name" value="Topo_IA_cen"/>
</dbReference>
<dbReference type="Gene3D" id="3.40.50.140">
    <property type="match status" value="1"/>
</dbReference>
<evidence type="ECO:0000313" key="15">
    <source>
        <dbReference type="EMBL" id="XAE41988.1"/>
    </source>
</evidence>
<comment type="similarity">
    <text evidence="2">Belongs to the type IA topoisomerase family.</text>
</comment>
<feature type="domain" description="Topo IA-type catalytic" evidence="14">
    <location>
        <begin position="160"/>
        <end position="613"/>
    </location>
</feature>
<dbReference type="EMBL" id="CP152276">
    <property type="protein sequence ID" value="XAE41988.1"/>
    <property type="molecule type" value="Genomic_DNA"/>
</dbReference>
<protein>
    <recommendedName>
        <fullName evidence="3">DNA topoisomerase</fullName>
        <ecNumber evidence="3">5.6.2.1</ecNumber>
    </recommendedName>
    <alternativeName>
        <fullName evidence="12">Omega-protein</fullName>
    </alternativeName>
    <alternativeName>
        <fullName evidence="11">Relaxing enzyme</fullName>
    </alternativeName>
    <alternativeName>
        <fullName evidence="9">Swivelase</fullName>
    </alternativeName>
    <alternativeName>
        <fullName evidence="10">Untwisting enzyme</fullName>
    </alternativeName>
</protein>
<evidence type="ECO:0000256" key="7">
    <source>
        <dbReference type="ARBA" id="ARBA00023125"/>
    </source>
</evidence>
<dbReference type="NCBIfam" id="TIGR01056">
    <property type="entry name" value="topB"/>
    <property type="match status" value="1"/>
</dbReference>
<evidence type="ECO:0000256" key="9">
    <source>
        <dbReference type="ARBA" id="ARBA00030003"/>
    </source>
</evidence>
<keyword evidence="4" id="KW-0479">Metal-binding</keyword>
<dbReference type="InterPro" id="IPR013825">
    <property type="entry name" value="Topo_IA_cen_sub2"/>
</dbReference>
<evidence type="ECO:0000256" key="11">
    <source>
        <dbReference type="ARBA" id="ARBA00032235"/>
    </source>
</evidence>
<dbReference type="InterPro" id="IPR003601">
    <property type="entry name" value="Topo_IA_2"/>
</dbReference>
<dbReference type="SMART" id="SM00436">
    <property type="entry name" value="TOP1Bc"/>
    <property type="match status" value="1"/>
</dbReference>
<dbReference type="InterPro" id="IPR013824">
    <property type="entry name" value="Topo_IA_cen_sub1"/>
</dbReference>
<dbReference type="PROSITE" id="PS52039">
    <property type="entry name" value="TOPO_IA_2"/>
    <property type="match status" value="1"/>
</dbReference>
<dbReference type="SUPFAM" id="SSF56712">
    <property type="entry name" value="Prokaryotic type I DNA topoisomerase"/>
    <property type="match status" value="1"/>
</dbReference>
<dbReference type="InterPro" id="IPR013826">
    <property type="entry name" value="Topo_IA_cen_sub3"/>
</dbReference>
<keyword evidence="8 15" id="KW-0413">Isomerase</keyword>
<dbReference type="PROSITE" id="PS00396">
    <property type="entry name" value="TOPO_IA_1"/>
    <property type="match status" value="1"/>
</dbReference>
<dbReference type="PANTHER" id="PTHR11390">
    <property type="entry name" value="PROKARYOTIC DNA TOPOISOMERASE"/>
    <property type="match status" value="1"/>
</dbReference>
<evidence type="ECO:0000256" key="4">
    <source>
        <dbReference type="ARBA" id="ARBA00022723"/>
    </source>
</evidence>
<gene>
    <name evidence="15" type="primary">topB</name>
    <name evidence="15" type="ORF">AAC691_17175</name>
</gene>
<keyword evidence="6" id="KW-0799">Topoisomerase</keyword>
<dbReference type="InterPro" id="IPR000380">
    <property type="entry name" value="Topo_IA"/>
</dbReference>